<name>A0A5C7J018_9ROSI</name>
<evidence type="ECO:0000256" key="2">
    <source>
        <dbReference type="ARBA" id="ARBA00022729"/>
    </source>
</evidence>
<gene>
    <name evidence="3" type="ORF">EZV62_002761</name>
</gene>
<accession>A0A5C7J018</accession>
<proteinExistence type="inferred from homology"/>
<evidence type="ECO:0000313" key="3">
    <source>
        <dbReference type="EMBL" id="TXG74182.1"/>
    </source>
</evidence>
<dbReference type="OrthoDB" id="2014869at2759"/>
<dbReference type="AlphaFoldDB" id="A0A5C7J018"/>
<comment type="similarity">
    <text evidence="1">Belongs to the peptidase S8 family.</text>
</comment>
<evidence type="ECO:0000313" key="4">
    <source>
        <dbReference type="Proteomes" id="UP000323000"/>
    </source>
</evidence>
<dbReference type="InterPro" id="IPR045051">
    <property type="entry name" value="SBT"/>
</dbReference>
<organism evidence="3 4">
    <name type="scientific">Acer yangbiense</name>
    <dbReference type="NCBI Taxonomy" id="1000413"/>
    <lineage>
        <taxon>Eukaryota</taxon>
        <taxon>Viridiplantae</taxon>
        <taxon>Streptophyta</taxon>
        <taxon>Embryophyta</taxon>
        <taxon>Tracheophyta</taxon>
        <taxon>Spermatophyta</taxon>
        <taxon>Magnoliopsida</taxon>
        <taxon>eudicotyledons</taxon>
        <taxon>Gunneridae</taxon>
        <taxon>Pentapetalae</taxon>
        <taxon>rosids</taxon>
        <taxon>malvids</taxon>
        <taxon>Sapindales</taxon>
        <taxon>Sapindaceae</taxon>
        <taxon>Hippocastanoideae</taxon>
        <taxon>Acereae</taxon>
        <taxon>Acer</taxon>
    </lineage>
</organism>
<keyword evidence="4" id="KW-1185">Reference proteome</keyword>
<reference evidence="4" key="1">
    <citation type="journal article" date="2019" name="Gigascience">
        <title>De novo genome assembly of the endangered Acer yangbiense, a plant species with extremely small populations endemic to Yunnan Province, China.</title>
        <authorList>
            <person name="Yang J."/>
            <person name="Wariss H.M."/>
            <person name="Tao L."/>
            <person name="Zhang R."/>
            <person name="Yun Q."/>
            <person name="Hollingsworth P."/>
            <person name="Dao Z."/>
            <person name="Luo G."/>
            <person name="Guo H."/>
            <person name="Ma Y."/>
            <person name="Sun W."/>
        </authorList>
    </citation>
    <scope>NUCLEOTIDE SEQUENCE [LARGE SCALE GENOMIC DNA]</scope>
    <source>
        <strain evidence="4">cv. Malutang</strain>
    </source>
</reference>
<dbReference type="PANTHER" id="PTHR10795">
    <property type="entry name" value="PROPROTEIN CONVERTASE SUBTILISIN/KEXIN"/>
    <property type="match status" value="1"/>
</dbReference>
<evidence type="ECO:0000256" key="1">
    <source>
        <dbReference type="ARBA" id="ARBA00011073"/>
    </source>
</evidence>
<comment type="caution">
    <text evidence="3">The sequence shown here is derived from an EMBL/GenBank/DDBJ whole genome shotgun (WGS) entry which is preliminary data.</text>
</comment>
<protein>
    <submittedName>
        <fullName evidence="3">Uncharacterized protein</fullName>
    </submittedName>
</protein>
<dbReference type="Proteomes" id="UP000323000">
    <property type="component" value="Chromosome 1"/>
</dbReference>
<dbReference type="EMBL" id="VAHF01000001">
    <property type="protein sequence ID" value="TXG74182.1"/>
    <property type="molecule type" value="Genomic_DNA"/>
</dbReference>
<sequence length="224" mass="24523">MLEVHSVHGSASCWRLLTFITPFQIFRVLHEVVGGRDGVVSVFPSKTFQLQSTRSWDFMGFSETVKCNVLLKAISLLVFLIMESGLNQRCLEGFGPPPRNGSVVTAKVATISPATNFAYDSVAIGAFHAMEKGILTTAPANQHRHQRLCHGYCQCIEACRAGAVGAIQPAQESFPIPTVSLRNHDFPRVKLYLNSTENPQVTILKSVAVKDDSAPAIHPFSGYH</sequence>
<keyword evidence="2" id="KW-0732">Signal</keyword>